<keyword evidence="3" id="KW-1185">Reference proteome</keyword>
<organism evidence="2 3">
    <name type="scientific">Filimonas lacunae</name>
    <dbReference type="NCBI Taxonomy" id="477680"/>
    <lineage>
        <taxon>Bacteria</taxon>
        <taxon>Pseudomonadati</taxon>
        <taxon>Bacteroidota</taxon>
        <taxon>Chitinophagia</taxon>
        <taxon>Chitinophagales</taxon>
        <taxon>Chitinophagaceae</taxon>
        <taxon>Filimonas</taxon>
    </lineage>
</organism>
<proteinExistence type="predicted"/>
<dbReference type="InterPro" id="IPR025684">
    <property type="entry name" value="SprA_N_dom"/>
</dbReference>
<evidence type="ECO:0000259" key="1">
    <source>
        <dbReference type="Pfam" id="PF14349"/>
    </source>
</evidence>
<dbReference type="InterPro" id="IPR026377">
    <property type="entry name" value="Cell_surface_SprA"/>
</dbReference>
<reference evidence="3" key="1">
    <citation type="submission" date="2017-01" db="EMBL/GenBank/DDBJ databases">
        <authorList>
            <person name="Varghese N."/>
            <person name="Submissions S."/>
        </authorList>
    </citation>
    <scope>NUCLEOTIDE SEQUENCE [LARGE SCALE GENOMIC DNA]</scope>
    <source>
        <strain evidence="3">DSM 21054</strain>
    </source>
</reference>
<dbReference type="EMBL" id="FTOR01000004">
    <property type="protein sequence ID" value="SIT14427.1"/>
    <property type="molecule type" value="Genomic_DNA"/>
</dbReference>
<dbReference type="NCBIfam" id="TIGR04189">
    <property type="entry name" value="surface_SprA"/>
    <property type="match status" value="1"/>
</dbReference>
<evidence type="ECO:0000313" key="2">
    <source>
        <dbReference type="EMBL" id="SIT14427.1"/>
    </source>
</evidence>
<dbReference type="STRING" id="477680.SAMN05421788_10476"/>
<dbReference type="Pfam" id="PF14349">
    <property type="entry name" value="SprA_N"/>
    <property type="match status" value="2"/>
</dbReference>
<dbReference type="Proteomes" id="UP000186917">
    <property type="component" value="Unassembled WGS sequence"/>
</dbReference>
<name>A0A1N7PVG0_9BACT</name>
<evidence type="ECO:0000313" key="3">
    <source>
        <dbReference type="Proteomes" id="UP000186917"/>
    </source>
</evidence>
<sequence length="2423" mass="273100">MITRNYSFRFYWITMLVCCLLGTLRAYGQKTDSLRFPIQDRRGDPFAAPRSNPFDIKDTSYLKRTIEYDPVTKQYYIIEKVGNTYYRKPTYLTFDEFWKLRSQQAERDYFSQRSQTLFDLNKKVQRPKMRLYNKLFDRIFGVDSGGLKVNIKPQGNVDLLLGYQGQRIDNPTLPERARKTGGFDFDMNANLNVVGNIGNKLKLPINYNTLANFDFENQIKLDYKGMDDEIIRSIEAGNISFQSKGTLMSSVQSLFGVKTSLQFGRLGITTALANDRSQKQSLALQGGGLKQTLNKKLDDYEENKNYLLGQYFRNTYNKTMSNLPVVNSQVQILRMEVWVTNRTGATTETRNIVGLMDLGESAPYNPNINSLTSSALPQNGANDLYGFLAGNENNRNPNLISTILQSRNFKPVNDFEKTFARKLNSTEYYFNPQVGFICLNQQLQSDQVLGVAYQYTYNGRVYQVGEFSQDVAVDSSKGIQKVLFVKLLKATSARISLPIWKLAMRNVYSLDVTGIQRQDFKLNVLYQDPSGGYKRYLPESSPDVEGKSLLRIVNLDRLNSRNDPLPDGEFDFVEGFTVLSQQGKIIFPVLEPFGRDLDTLAFAGQPQSLKDKYVFYQLYDSIKAIAQTYANVDRFVAQGSVKGSSSSEIYLGALNVPQGSVKVTAGGQSLIENTDFVIDYNMGTLRVINQAILTSGVPVNVQFENNATFGLQQRSFMGVRLDYAVNKQLAIGATYEKLAERPFFTKVNYGEDPINNSMYGFDFNYRSEWPGLTRALNKLPFYNSTTMSTINAYGEIAALKPGHAAQIGSGTQGAVYIDDFEGSTSNIDIRFPTTSWVMASTPSGNGLFPEATLTDSIAYGKNRAKFAWYNIEPILQDASNVNNPLRGKGFDLTAPYVRAVYTKELFPQKTTNITDVQSTTFDLAFYPKEKGPYNFSNTTTDLTPEGVLKNPQQRWGGIMRNIDQTDFETGNIGFVEFWVQDPFIKQPGRPGGKLYINLGDISEDVLKDGRRFYENGLSTPTQTTSVDSTSTWGRTPVNPIQITQAFSNDPADRAYQDLGFDGLDDDGERRKRDGYLRELNQNFPGATFVTQAVADPSNDNYVWYRDAVYDRDNIGILGRYKNFNKPQGNSPVVSGGSLFSPAATLYPDNEDLNRDNTLNESEDYFEYGVDIKPNMQVGTNYITDKKTFIPDGSQTGTEETWYLFRVPIDAYTAKIGDIPDFKSIRFIRLYLTGFEDSVIMRFAKFDLVRNQWRQFKYDLDTTGSYKPVQNNGATSFDVLAVNLEENSTRQPIPYVIPPGIERVQMLSNNGVNLLQNEQSMSLKVRNLANGDSRAVFKTMNLDMRQYGRINMFIHAESMVGQTTVKDGELNAVIRIGQDFLNNYYEIKIPLYITAPNVTATSAQVWPTLNDLDISLQDLVKLKLRRNNNGAPVSSIYREVINNKTFSIMGNPNLGEVNAFLIAVENALDQNSGQLSAEVWFNELRLSEIDEKGGWAALGRVDMQLSDLGTLSVSANTYSAGWGSIEQRTNERARESMMQFDAALQIDAGKMMPKSIGVTMPIYASINRTTYTPEYDPYNLDVKLKDVLSTTRNKDSVRNVALDQTTIKTLNFTNVRFGNTGKKPKLWSISNFDFSYSYTSTVQTSPLITRNSVIKHHGGFGYTYNGTAKYITPFKRWIKSKSGWFSLVKDFNFNLTPSLIGFRTDINRQFGTYIPRIISTYDNKVERVDTTYDKYFTFDRYYNLRWDLARSLNLDFNAINKAYVDEPAGRLDTKAKRDSVRDNFFKGGRNTLYQQKAVASYTLPLSKLPLTDWINVRYSYAANYNWIGASRLALNLGNIIENGQQNTLNGEFDFTRLYSKSRLLSAIDGGGGPKKGVKQQIPVKKSAPVANKNTKAVDPMAALPSKEDVVKDLHGKKRRIALRKWRKQKKEARRAARAMKGNNAMPDPGPVVKTVGRLVTMVKTVSVNYTANYSTRIPGYMDSTRVLGQNWSSMQPGMDFVFGKQVNSAWLDEKAKKGIISRDSTFNLMFRQTFEQRLALTARVEPIREFTIDLNIDKSFTKEYSELFKDTTGTGNNFGHLSPYASGGFSVSYIGFKTMFRKYNPNEVSSTFKDFQNNRLVVSERLAKSNPYQDGTKTSDGYYTGYGRYSQAVIIPAFIAAYSGKDPNKVGLIKQTNSNIKSNPFSGIKPLPNWRASYSGLARMLGLGSTFSNITLTHGYTGTLSMNSYTSALNFNDPFHLGSPGFVDTVSGNFVPYFLVPNLTIQESFSPLLGIDVTTVNQLNIKFEFIKSRQLSMSLVDYQLSEVRSTQWNFGFSWRKRGLVLPFKIPGGKGSRKLDNDLNLTLDLSMRDDTQSNTTLDQNAAYSTGGQKVIKIQPAIDYILNNRINVKLYFDQQKTIPYISSSSPITTTRGGLQIRISLAQ</sequence>
<gene>
    <name evidence="2" type="ORF">SAMN05421788_10476</name>
</gene>
<protein>
    <submittedName>
        <fullName evidence="2">Protein involved in gliding motility SprA</fullName>
    </submittedName>
</protein>
<feature type="domain" description="Gliding motility protein SprA N-terminal" evidence="1">
    <location>
        <begin position="1075"/>
        <end position="1586"/>
    </location>
</feature>
<feature type="domain" description="Gliding motility protein SprA N-terminal" evidence="1">
    <location>
        <begin position="148"/>
        <end position="345"/>
    </location>
</feature>
<accession>A0A1N7PVG0</accession>